<feature type="region of interest" description="Disordered" evidence="1">
    <location>
        <begin position="1"/>
        <end position="177"/>
    </location>
</feature>
<evidence type="ECO:0000313" key="2">
    <source>
        <dbReference type="EMBL" id="GMF65821.1"/>
    </source>
</evidence>
<reference evidence="2" key="1">
    <citation type="submission" date="2023-04" db="EMBL/GenBank/DDBJ databases">
        <title>Phytophthora lilii NBRC 32176.</title>
        <authorList>
            <person name="Ichikawa N."/>
            <person name="Sato H."/>
            <person name="Tonouchi N."/>
        </authorList>
    </citation>
    <scope>NUCLEOTIDE SEQUENCE</scope>
    <source>
        <strain evidence="2">NBRC 32176</strain>
    </source>
</reference>
<comment type="caution">
    <text evidence="2">The sequence shown here is derived from an EMBL/GenBank/DDBJ whole genome shotgun (WGS) entry which is preliminary data.</text>
</comment>
<accession>A0A9W6YII8</accession>
<feature type="compositionally biased region" description="Polar residues" evidence="1">
    <location>
        <begin position="108"/>
        <end position="118"/>
    </location>
</feature>
<feature type="compositionally biased region" description="Polar residues" evidence="1">
    <location>
        <begin position="152"/>
        <end position="177"/>
    </location>
</feature>
<gene>
    <name evidence="2" type="ORF">Plil01_001842100</name>
</gene>
<evidence type="ECO:0000256" key="1">
    <source>
        <dbReference type="SAM" id="MobiDB-lite"/>
    </source>
</evidence>
<dbReference type="Proteomes" id="UP001165083">
    <property type="component" value="Unassembled WGS sequence"/>
</dbReference>
<feature type="compositionally biased region" description="Polar residues" evidence="1">
    <location>
        <begin position="35"/>
        <end position="95"/>
    </location>
</feature>
<dbReference type="AlphaFoldDB" id="A0A9W6YII8"/>
<name>A0A9W6YII8_9STRA</name>
<sequence length="177" mass="18980">MDIWRSPNHPGRTLRILVGLPWSTTTGTLGPEAPSTEQKSTQAPATQAPSSDQQTPSTEQQTPATQVPSTEQQTPSTKQNSTPSPATEQQPTHQSRSPKLRRLDRETANLSAFNSVDSGTFDLMDPGTINSVDPGPSTQWTQAPATQTPSTEQRSSLNFKNLNGGTGTIQPASNFPQ</sequence>
<proteinExistence type="predicted"/>
<evidence type="ECO:0000313" key="3">
    <source>
        <dbReference type="Proteomes" id="UP001165083"/>
    </source>
</evidence>
<dbReference type="EMBL" id="BSXW01012506">
    <property type="protein sequence ID" value="GMF65821.1"/>
    <property type="molecule type" value="Genomic_DNA"/>
</dbReference>
<feature type="compositionally biased region" description="Low complexity" evidence="1">
    <location>
        <begin position="136"/>
        <end position="151"/>
    </location>
</feature>
<protein>
    <submittedName>
        <fullName evidence="2">Unnamed protein product</fullName>
    </submittedName>
</protein>
<organism evidence="2 3">
    <name type="scientific">Phytophthora lilii</name>
    <dbReference type="NCBI Taxonomy" id="2077276"/>
    <lineage>
        <taxon>Eukaryota</taxon>
        <taxon>Sar</taxon>
        <taxon>Stramenopiles</taxon>
        <taxon>Oomycota</taxon>
        <taxon>Peronosporomycetes</taxon>
        <taxon>Peronosporales</taxon>
        <taxon>Peronosporaceae</taxon>
        <taxon>Phytophthora</taxon>
    </lineage>
</organism>
<keyword evidence="3" id="KW-1185">Reference proteome</keyword>